<feature type="domain" description="Rhodopsin" evidence="8">
    <location>
        <begin position="31"/>
        <end position="267"/>
    </location>
</feature>
<feature type="compositionally biased region" description="Polar residues" evidence="6">
    <location>
        <begin position="288"/>
        <end position="309"/>
    </location>
</feature>
<dbReference type="AlphaFoldDB" id="A0A1S7UNR2"/>
<evidence type="ECO:0000256" key="2">
    <source>
        <dbReference type="ARBA" id="ARBA00022692"/>
    </source>
</evidence>
<dbReference type="EMBL" id="DF977467">
    <property type="protein sequence ID" value="GAP85076.1"/>
    <property type="molecule type" value="Genomic_DNA"/>
</dbReference>
<evidence type="ECO:0000256" key="5">
    <source>
        <dbReference type="ARBA" id="ARBA00038359"/>
    </source>
</evidence>
<evidence type="ECO:0000256" key="4">
    <source>
        <dbReference type="ARBA" id="ARBA00023136"/>
    </source>
</evidence>
<dbReference type="PANTHER" id="PTHR33048:SF47">
    <property type="entry name" value="INTEGRAL MEMBRANE PROTEIN-RELATED"/>
    <property type="match status" value="1"/>
</dbReference>
<dbReference type="GO" id="GO:0004497">
    <property type="term" value="F:monooxygenase activity"/>
    <property type="evidence" value="ECO:0007669"/>
    <property type="project" value="UniProtKB-KW"/>
</dbReference>
<dbReference type="GO" id="GO:0016020">
    <property type="term" value="C:membrane"/>
    <property type="evidence" value="ECO:0007669"/>
    <property type="project" value="UniProtKB-SubCell"/>
</dbReference>
<feature type="transmembrane region" description="Helical" evidence="7">
    <location>
        <begin position="47"/>
        <end position="67"/>
    </location>
</feature>
<keyword evidence="9" id="KW-0560">Oxidoreductase</keyword>
<gene>
    <name evidence="9" type="ORF">SAMD00023353_2200020</name>
</gene>
<comment type="similarity">
    <text evidence="5">Belongs to the SAT4 family.</text>
</comment>
<dbReference type="InterPro" id="IPR049326">
    <property type="entry name" value="Rhodopsin_dom_fungi"/>
</dbReference>
<feature type="transmembrane region" description="Helical" evidence="7">
    <location>
        <begin position="96"/>
        <end position="116"/>
    </location>
</feature>
<evidence type="ECO:0000259" key="8">
    <source>
        <dbReference type="Pfam" id="PF20684"/>
    </source>
</evidence>
<evidence type="ECO:0000256" key="6">
    <source>
        <dbReference type="SAM" id="MobiDB-lite"/>
    </source>
</evidence>
<keyword evidence="10" id="KW-1185">Reference proteome</keyword>
<evidence type="ECO:0000313" key="9">
    <source>
        <dbReference type="EMBL" id="GAP85076.1"/>
    </source>
</evidence>
<protein>
    <submittedName>
        <fullName evidence="9">Putative benzoate 4-monooxygenase cytochrome</fullName>
    </submittedName>
</protein>
<evidence type="ECO:0000256" key="1">
    <source>
        <dbReference type="ARBA" id="ARBA00004141"/>
    </source>
</evidence>
<feature type="transmembrane region" description="Helical" evidence="7">
    <location>
        <begin position="182"/>
        <end position="199"/>
    </location>
</feature>
<dbReference type="InterPro" id="IPR052337">
    <property type="entry name" value="SAT4-like"/>
</dbReference>
<dbReference type="Pfam" id="PF20684">
    <property type="entry name" value="Fung_rhodopsin"/>
    <property type="match status" value="1"/>
</dbReference>
<dbReference type="PANTHER" id="PTHR33048">
    <property type="entry name" value="PTH11-LIKE INTEGRAL MEMBRANE PROTEIN (AFU_ORTHOLOGUE AFUA_5G11245)"/>
    <property type="match status" value="1"/>
</dbReference>
<organism evidence="9">
    <name type="scientific">Rosellinia necatrix</name>
    <name type="common">White root-rot fungus</name>
    <dbReference type="NCBI Taxonomy" id="77044"/>
    <lineage>
        <taxon>Eukaryota</taxon>
        <taxon>Fungi</taxon>
        <taxon>Dikarya</taxon>
        <taxon>Ascomycota</taxon>
        <taxon>Pezizomycotina</taxon>
        <taxon>Sordariomycetes</taxon>
        <taxon>Xylariomycetidae</taxon>
        <taxon>Xylariales</taxon>
        <taxon>Xylariaceae</taxon>
        <taxon>Rosellinia</taxon>
    </lineage>
</organism>
<evidence type="ECO:0000313" key="10">
    <source>
        <dbReference type="Proteomes" id="UP000054516"/>
    </source>
</evidence>
<keyword evidence="2 7" id="KW-0812">Transmembrane</keyword>
<accession>A0A1S7UNR2</accession>
<dbReference type="OrthoDB" id="444631at2759"/>
<feature type="transmembrane region" description="Helical" evidence="7">
    <location>
        <begin position="237"/>
        <end position="262"/>
    </location>
</feature>
<dbReference type="Proteomes" id="UP000054516">
    <property type="component" value="Unassembled WGS sequence"/>
</dbReference>
<evidence type="ECO:0000256" key="7">
    <source>
        <dbReference type="SAM" id="Phobius"/>
    </source>
</evidence>
<reference evidence="9" key="1">
    <citation type="submission" date="2016-03" db="EMBL/GenBank/DDBJ databases">
        <title>Draft genome sequence of Rosellinia necatrix.</title>
        <authorList>
            <person name="Kanematsu S."/>
        </authorList>
    </citation>
    <scope>NUCLEOTIDE SEQUENCE [LARGE SCALE GENOMIC DNA]</scope>
    <source>
        <strain evidence="9">W97</strain>
    </source>
</reference>
<feature type="region of interest" description="Disordered" evidence="6">
    <location>
        <begin position="288"/>
        <end position="312"/>
    </location>
</feature>
<evidence type="ECO:0000256" key="3">
    <source>
        <dbReference type="ARBA" id="ARBA00022989"/>
    </source>
</evidence>
<keyword evidence="9" id="KW-0503">Monooxygenase</keyword>
<name>A0A1S7UNR2_ROSNE</name>
<feature type="transmembrane region" description="Helical" evidence="7">
    <location>
        <begin position="128"/>
        <end position="147"/>
    </location>
</feature>
<proteinExistence type="inferred from homology"/>
<sequence>MAFELWKNHAEYTQFIVLLVFSPLSILVVAWRFVATYQSTRKPGLEDWMAVVAVIFSVLTNVGGITATSYLNGRSLEQEIAENPSDYRQTRRWDFAALYFYFIHILTVKLSVLALYYRIFGVNRAFRIWIYIIGSAQGLLVVLLSILHPLSCEPFNRYFDKSIPGTCRDDGLTILAGETPNSLIDIAMVILVLFMIRPLQLKSSTKWSLRVLLGMGVFVGIIGFIKIGLTYSAAQLYAFSIVSVWTSVQMFISMLCCCLPVIHHSLKRHSWQVSPSYISFKRFSRRTTQSHPTDASGSSSKPSDTYNSDQRNHNYEFLGKPSSVSSLAWPETAHHVEDYPLNDYSGGHLSSESTGIKVERQFIVARNAEPPLVIAKISPIQLSKNTNT</sequence>
<keyword evidence="4 7" id="KW-0472">Membrane</keyword>
<dbReference type="OMA" id="AFRIWIY"/>
<keyword evidence="3 7" id="KW-1133">Transmembrane helix</keyword>
<comment type="subcellular location">
    <subcellularLocation>
        <location evidence="1">Membrane</location>
        <topology evidence="1">Multi-pass membrane protein</topology>
    </subcellularLocation>
</comment>
<feature type="transmembrane region" description="Helical" evidence="7">
    <location>
        <begin position="211"/>
        <end position="231"/>
    </location>
</feature>
<feature type="transmembrane region" description="Helical" evidence="7">
    <location>
        <begin position="12"/>
        <end position="35"/>
    </location>
</feature>